<feature type="non-terminal residue" evidence="1">
    <location>
        <position position="156"/>
    </location>
</feature>
<dbReference type="EMBL" id="CADCXU010025074">
    <property type="protein sequence ID" value="CAB0012192.1"/>
    <property type="molecule type" value="Genomic_DNA"/>
</dbReference>
<reference evidence="1 2" key="1">
    <citation type="submission" date="2020-02" db="EMBL/GenBank/DDBJ databases">
        <authorList>
            <person name="Ferguson B K."/>
        </authorList>
    </citation>
    <scope>NUCLEOTIDE SEQUENCE [LARGE SCALE GENOMIC DNA]</scope>
</reference>
<gene>
    <name evidence="1" type="ORF">NTEN_LOCUS16968</name>
</gene>
<organism evidence="1 2">
    <name type="scientific">Nesidiocoris tenuis</name>
    <dbReference type="NCBI Taxonomy" id="355587"/>
    <lineage>
        <taxon>Eukaryota</taxon>
        <taxon>Metazoa</taxon>
        <taxon>Ecdysozoa</taxon>
        <taxon>Arthropoda</taxon>
        <taxon>Hexapoda</taxon>
        <taxon>Insecta</taxon>
        <taxon>Pterygota</taxon>
        <taxon>Neoptera</taxon>
        <taxon>Paraneoptera</taxon>
        <taxon>Hemiptera</taxon>
        <taxon>Heteroptera</taxon>
        <taxon>Panheteroptera</taxon>
        <taxon>Cimicomorpha</taxon>
        <taxon>Miridae</taxon>
        <taxon>Dicyphina</taxon>
        <taxon>Nesidiocoris</taxon>
    </lineage>
</organism>
<accession>A0A6H5H866</accession>
<dbReference type="Proteomes" id="UP000479000">
    <property type="component" value="Unassembled WGS sequence"/>
</dbReference>
<evidence type="ECO:0000313" key="1">
    <source>
        <dbReference type="EMBL" id="CAB0012192.1"/>
    </source>
</evidence>
<evidence type="ECO:0000313" key="2">
    <source>
        <dbReference type="Proteomes" id="UP000479000"/>
    </source>
</evidence>
<keyword evidence="2" id="KW-1185">Reference proteome</keyword>
<protein>
    <submittedName>
        <fullName evidence="1">Uncharacterized protein</fullName>
    </submittedName>
</protein>
<name>A0A6H5H866_9HEMI</name>
<proteinExistence type="predicted"/>
<dbReference type="AlphaFoldDB" id="A0A6H5H866"/>
<sequence length="156" mass="17457">MVGILGASVYVGIPGSATQSVVWSVNRSYPDTKVRQVPRTTTRVASFSKECTLSDQEINAKSKNVLKSSRVVGHGDSYGRGTIAFQGWKHVDSSEEVTKGSNSCRGGITDILQYVHDFFRISEILYQILKVLGQRFKKEITNFSFCHYHVIFRKCS</sequence>